<evidence type="ECO:0000313" key="6">
    <source>
        <dbReference type="EMBL" id="CAE0466670.1"/>
    </source>
</evidence>
<dbReference type="Gene3D" id="1.10.238.10">
    <property type="entry name" value="EF-hand"/>
    <property type="match status" value="1"/>
</dbReference>
<evidence type="ECO:0000256" key="3">
    <source>
        <dbReference type="SAM" id="Phobius"/>
    </source>
</evidence>
<dbReference type="CDD" id="cd00051">
    <property type="entry name" value="EFh"/>
    <property type="match status" value="1"/>
</dbReference>
<dbReference type="InterPro" id="IPR018247">
    <property type="entry name" value="EF_Hand_1_Ca_BS"/>
</dbReference>
<sequence>MKFLNALPFLILLPDLGSAAKCGQWFTSDCICDTDIRYCAEGENGASDNILDQHPLWNHIQGFYKFEAYNFAFGLNLGTNTFATDNPYIGYLNHTIIGSRDYQHRYDILPPLDPAKCAPVFNPFINNLPDFVCGETGVLYFFEGFALSTNERDGSLTTTPNLVLTQVERQNKDSYLIGEEDNADYKMVPVDENTLQGSVDSDVFLVTESFVFTNEARTEAGSMQDVYAKAGDQSILVQSTRLKLTKIDEESFITGLAADLEANNITASTMPDAVPMERSCLNKDCPTEEDFCQLDPKCTVSKYLEPDATVKAGPIVGIVSAVFAVLLAVLYLVHRRAMEKQKERLKNMFAKHVVQSLKIGIGASGDFFSMEALQAEFKHIDVGEEGGDGVISKAELRAFMTSGKMGKVTDSDFDTLFGIIDADGSGEVDFIEFATFMGEIKDNIKAFGDDEDLVRSFKSSFVENKEPETVEDVENKQPEIKDDTEAFEDDNKIHDLS</sequence>
<evidence type="ECO:0000256" key="4">
    <source>
        <dbReference type="SAM" id="SignalP"/>
    </source>
</evidence>
<keyword evidence="3" id="KW-0472">Membrane</keyword>
<accession>A0A7S3Q648</accession>
<proteinExistence type="predicted"/>
<dbReference type="PROSITE" id="PS00018">
    <property type="entry name" value="EF_HAND_1"/>
    <property type="match status" value="1"/>
</dbReference>
<dbReference type="InterPro" id="IPR011992">
    <property type="entry name" value="EF-hand-dom_pair"/>
</dbReference>
<name>A0A7S3Q648_9STRA</name>
<feature type="domain" description="EF-hand" evidence="5">
    <location>
        <begin position="408"/>
        <end position="443"/>
    </location>
</feature>
<keyword evidence="3" id="KW-1133">Transmembrane helix</keyword>
<dbReference type="SUPFAM" id="SSF47473">
    <property type="entry name" value="EF-hand"/>
    <property type="match status" value="1"/>
</dbReference>
<dbReference type="PROSITE" id="PS50222">
    <property type="entry name" value="EF_HAND_2"/>
    <property type="match status" value="1"/>
</dbReference>
<feature type="signal peptide" evidence="4">
    <location>
        <begin position="1"/>
        <end position="19"/>
    </location>
</feature>
<feature type="region of interest" description="Disordered" evidence="2">
    <location>
        <begin position="465"/>
        <end position="497"/>
    </location>
</feature>
<dbReference type="AlphaFoldDB" id="A0A7S3Q648"/>
<feature type="transmembrane region" description="Helical" evidence="3">
    <location>
        <begin position="312"/>
        <end position="333"/>
    </location>
</feature>
<keyword evidence="1" id="KW-0106">Calcium</keyword>
<organism evidence="6">
    <name type="scientific">Chaetoceros debilis</name>
    <dbReference type="NCBI Taxonomy" id="122233"/>
    <lineage>
        <taxon>Eukaryota</taxon>
        <taxon>Sar</taxon>
        <taxon>Stramenopiles</taxon>
        <taxon>Ochrophyta</taxon>
        <taxon>Bacillariophyta</taxon>
        <taxon>Coscinodiscophyceae</taxon>
        <taxon>Chaetocerotophycidae</taxon>
        <taxon>Chaetocerotales</taxon>
        <taxon>Chaetocerotaceae</taxon>
        <taxon>Chaetoceros</taxon>
    </lineage>
</organism>
<dbReference type="InterPro" id="IPR002048">
    <property type="entry name" value="EF_hand_dom"/>
</dbReference>
<reference evidence="6" key="1">
    <citation type="submission" date="2021-01" db="EMBL/GenBank/DDBJ databases">
        <authorList>
            <person name="Corre E."/>
            <person name="Pelletier E."/>
            <person name="Niang G."/>
            <person name="Scheremetjew M."/>
            <person name="Finn R."/>
            <person name="Kale V."/>
            <person name="Holt S."/>
            <person name="Cochrane G."/>
            <person name="Meng A."/>
            <person name="Brown T."/>
            <person name="Cohen L."/>
        </authorList>
    </citation>
    <scope>NUCLEOTIDE SEQUENCE</scope>
    <source>
        <strain evidence="6">MM31A-1</strain>
    </source>
</reference>
<dbReference type="EMBL" id="HBIO01014910">
    <property type="protein sequence ID" value="CAE0466670.1"/>
    <property type="molecule type" value="Transcribed_RNA"/>
</dbReference>
<protein>
    <recommendedName>
        <fullName evidence="5">EF-hand domain-containing protein</fullName>
    </recommendedName>
</protein>
<feature type="chain" id="PRO_5031359554" description="EF-hand domain-containing protein" evidence="4">
    <location>
        <begin position="20"/>
        <end position="497"/>
    </location>
</feature>
<evidence type="ECO:0000259" key="5">
    <source>
        <dbReference type="PROSITE" id="PS50222"/>
    </source>
</evidence>
<evidence type="ECO:0000256" key="1">
    <source>
        <dbReference type="ARBA" id="ARBA00022837"/>
    </source>
</evidence>
<keyword evidence="4" id="KW-0732">Signal</keyword>
<evidence type="ECO:0000256" key="2">
    <source>
        <dbReference type="SAM" id="MobiDB-lite"/>
    </source>
</evidence>
<dbReference type="GO" id="GO:0005509">
    <property type="term" value="F:calcium ion binding"/>
    <property type="evidence" value="ECO:0007669"/>
    <property type="project" value="InterPro"/>
</dbReference>
<keyword evidence="3" id="KW-0812">Transmembrane</keyword>
<gene>
    <name evidence="6" type="ORF">CDEB00056_LOCUS11522</name>
</gene>
<dbReference type="SMART" id="SM00054">
    <property type="entry name" value="EFh"/>
    <property type="match status" value="2"/>
</dbReference>
<dbReference type="Pfam" id="PF13499">
    <property type="entry name" value="EF-hand_7"/>
    <property type="match status" value="1"/>
</dbReference>